<dbReference type="InterPro" id="IPR027417">
    <property type="entry name" value="P-loop_NTPase"/>
</dbReference>
<dbReference type="EMBL" id="CAIX01000021">
    <property type="protein sequence ID" value="CCI41543.1"/>
    <property type="molecule type" value="Genomic_DNA"/>
</dbReference>
<organism evidence="2 3">
    <name type="scientific">Albugo candida</name>
    <dbReference type="NCBI Taxonomy" id="65357"/>
    <lineage>
        <taxon>Eukaryota</taxon>
        <taxon>Sar</taxon>
        <taxon>Stramenopiles</taxon>
        <taxon>Oomycota</taxon>
        <taxon>Peronosporomycetes</taxon>
        <taxon>Albuginales</taxon>
        <taxon>Albuginaceae</taxon>
        <taxon>Albugo</taxon>
    </lineage>
</organism>
<dbReference type="SUPFAM" id="SSF52540">
    <property type="entry name" value="P-loop containing nucleoside triphosphate hydrolases"/>
    <property type="match status" value="1"/>
</dbReference>
<dbReference type="STRING" id="65357.A0A024G4S0"/>
<keyword evidence="3" id="KW-1185">Reference proteome</keyword>
<proteinExistence type="predicted"/>
<dbReference type="GO" id="GO:0005525">
    <property type="term" value="F:GTP binding"/>
    <property type="evidence" value="ECO:0007669"/>
    <property type="project" value="InterPro"/>
</dbReference>
<dbReference type="NCBIfam" id="TIGR00231">
    <property type="entry name" value="small_GTP"/>
    <property type="match status" value="1"/>
</dbReference>
<gene>
    <name evidence="2" type="ORF">BN9_023270</name>
</gene>
<protein>
    <submittedName>
        <fullName evidence="2">Uncharacterized protein</fullName>
    </submittedName>
</protein>
<evidence type="ECO:0000256" key="1">
    <source>
        <dbReference type="ARBA" id="ARBA00022741"/>
    </source>
</evidence>
<accession>A0A024G4S0</accession>
<keyword evidence="1" id="KW-0547">Nucleotide-binding</keyword>
<dbReference type="Pfam" id="PF00071">
    <property type="entry name" value="Ras"/>
    <property type="match status" value="1"/>
</dbReference>
<dbReference type="PROSITE" id="PS51421">
    <property type="entry name" value="RAS"/>
    <property type="match status" value="1"/>
</dbReference>
<dbReference type="Gene3D" id="3.40.50.300">
    <property type="entry name" value="P-loop containing nucleotide triphosphate hydrolases"/>
    <property type="match status" value="1"/>
</dbReference>
<dbReference type="InterPro" id="IPR005225">
    <property type="entry name" value="Small_GTP-bd"/>
</dbReference>
<dbReference type="AlphaFoldDB" id="A0A024G4S0"/>
<dbReference type="OrthoDB" id="63533at2759"/>
<dbReference type="InParanoid" id="A0A024G4S0"/>
<name>A0A024G4S0_9STRA</name>
<dbReference type="FunFam" id="3.40.50.300:FF:000808">
    <property type="entry name" value="Small GTP-binding protein, putative"/>
    <property type="match status" value="1"/>
</dbReference>
<dbReference type="InterPro" id="IPR001806">
    <property type="entry name" value="Small_GTPase"/>
</dbReference>
<evidence type="ECO:0000313" key="2">
    <source>
        <dbReference type="EMBL" id="CCI41543.1"/>
    </source>
</evidence>
<reference evidence="2 3" key="1">
    <citation type="submission" date="2012-05" db="EMBL/GenBank/DDBJ databases">
        <title>Recombination and specialization in a pathogen metapopulation.</title>
        <authorList>
            <person name="Gardiner A."/>
            <person name="Kemen E."/>
            <person name="Schultz-Larsen T."/>
            <person name="MacLean D."/>
            <person name="Van Oosterhout C."/>
            <person name="Jones J.D.G."/>
        </authorList>
    </citation>
    <scope>NUCLEOTIDE SEQUENCE [LARGE SCALE GENOMIC DNA]</scope>
    <source>
        <strain evidence="2 3">Ac Nc2</strain>
    </source>
</reference>
<dbReference type="SMART" id="SM00174">
    <property type="entry name" value="RHO"/>
    <property type="match status" value="1"/>
</dbReference>
<dbReference type="PRINTS" id="PR00449">
    <property type="entry name" value="RASTRNSFRMNG"/>
</dbReference>
<dbReference type="SMART" id="SM00175">
    <property type="entry name" value="RAB"/>
    <property type="match status" value="1"/>
</dbReference>
<comment type="caution">
    <text evidence="2">The sequence shown here is derived from an EMBL/GenBank/DDBJ whole genome shotgun (WGS) entry which is preliminary data.</text>
</comment>
<dbReference type="PROSITE" id="PS51419">
    <property type="entry name" value="RAB"/>
    <property type="match status" value="1"/>
</dbReference>
<dbReference type="PANTHER" id="PTHR47978">
    <property type="match status" value="1"/>
</dbReference>
<dbReference type="SMART" id="SM00173">
    <property type="entry name" value="RAS"/>
    <property type="match status" value="1"/>
</dbReference>
<sequence>MIMVENTPIKYQIWDTAGQEKYHSLAPMYYRGAAAAIVVYDITRKQSLATLKNWVKELKQLGPENIVIAIAGNKSDLEDKREVPSAQAKAYADEIGALFIETSAKEDTNVSDLFISISKQLPVAAAETNALPEILDPYGGVQHKNRCC</sequence>
<evidence type="ECO:0000313" key="3">
    <source>
        <dbReference type="Proteomes" id="UP000053237"/>
    </source>
</evidence>
<dbReference type="Proteomes" id="UP000053237">
    <property type="component" value="Unassembled WGS sequence"/>
</dbReference>
<dbReference type="GO" id="GO:0003924">
    <property type="term" value="F:GTPase activity"/>
    <property type="evidence" value="ECO:0007669"/>
    <property type="project" value="InterPro"/>
</dbReference>